<gene>
    <name evidence="1" type="ORF">HF882_02535</name>
</gene>
<evidence type="ECO:0000313" key="1">
    <source>
        <dbReference type="EMBL" id="NMD85455.1"/>
    </source>
</evidence>
<reference evidence="1 2" key="1">
    <citation type="submission" date="2020-04" db="EMBL/GenBank/DDBJ databases">
        <authorList>
            <person name="Hitch T.C.A."/>
            <person name="Wylensek D."/>
            <person name="Clavel T."/>
        </authorList>
    </citation>
    <scope>NUCLEOTIDE SEQUENCE [LARGE SCALE GENOMIC DNA]</scope>
    <source>
        <strain evidence="1 2">COR2-253-APC-1A</strain>
    </source>
</reference>
<proteinExistence type="predicted"/>
<organism evidence="1 2">
    <name type="scientific">Victivallis vadensis</name>
    <dbReference type="NCBI Taxonomy" id="172901"/>
    <lineage>
        <taxon>Bacteria</taxon>
        <taxon>Pseudomonadati</taxon>
        <taxon>Lentisphaerota</taxon>
        <taxon>Lentisphaeria</taxon>
        <taxon>Victivallales</taxon>
        <taxon>Victivallaceae</taxon>
        <taxon>Victivallis</taxon>
    </lineage>
</organism>
<accession>A0A848AQ99</accession>
<name>A0A848AQ99_9BACT</name>
<dbReference type="AlphaFoldDB" id="A0A848AQ99"/>
<protein>
    <submittedName>
        <fullName evidence="1">Uncharacterized protein</fullName>
    </submittedName>
</protein>
<dbReference type="RefSeq" id="WP_168961481.1">
    <property type="nucleotide sequence ID" value="NZ_JABAEW010000003.1"/>
</dbReference>
<evidence type="ECO:0000313" key="2">
    <source>
        <dbReference type="Proteomes" id="UP000576225"/>
    </source>
</evidence>
<comment type="caution">
    <text evidence="1">The sequence shown here is derived from an EMBL/GenBank/DDBJ whole genome shotgun (WGS) entry which is preliminary data.</text>
</comment>
<dbReference type="Proteomes" id="UP000576225">
    <property type="component" value="Unassembled WGS sequence"/>
</dbReference>
<dbReference type="EMBL" id="JABAEW010000003">
    <property type="protein sequence ID" value="NMD85455.1"/>
    <property type="molecule type" value="Genomic_DNA"/>
</dbReference>
<sequence length="140" mass="16599">MRFFNHHTPEVSALFRSCGLAYAFQNPLRRFDRLPAGGKFGGEIGVTEIQNRHQPLFGRHDQKIRLRQRIRGNFRIIQGGNLRSILPLRQDDILFRFQPGTNFPDSLRFPHHCHPNRCCHDKVCRNQQHRRRHNPFQSHT</sequence>